<evidence type="ECO:0000313" key="3">
    <source>
        <dbReference type="EMBL" id="KDR80833.1"/>
    </source>
</evidence>
<accession>A0A067TPE2</accession>
<organism evidence="3 4">
    <name type="scientific">Galerina marginata (strain CBS 339.88)</name>
    <dbReference type="NCBI Taxonomy" id="685588"/>
    <lineage>
        <taxon>Eukaryota</taxon>
        <taxon>Fungi</taxon>
        <taxon>Dikarya</taxon>
        <taxon>Basidiomycota</taxon>
        <taxon>Agaricomycotina</taxon>
        <taxon>Agaricomycetes</taxon>
        <taxon>Agaricomycetidae</taxon>
        <taxon>Agaricales</taxon>
        <taxon>Agaricineae</taxon>
        <taxon>Strophariaceae</taxon>
        <taxon>Galerina</taxon>
    </lineage>
</organism>
<dbReference type="SUPFAM" id="SSF117281">
    <property type="entry name" value="Kelch motif"/>
    <property type="match status" value="1"/>
</dbReference>
<gene>
    <name evidence="3" type="ORF">GALMADRAFT_241303</name>
</gene>
<dbReference type="GO" id="GO:0005634">
    <property type="term" value="C:nucleus"/>
    <property type="evidence" value="ECO:0007669"/>
    <property type="project" value="TreeGrafter"/>
</dbReference>
<sequence length="381" mass="43143">MPKTQTSAASKARKKPAWIPKKLGGEYPQLTSLNKTLQDPRTGKFYIYGGLAPGDTRNLPKPDFYVCDTKDMKFTDLTDSLTYTPRSVLGSELRVKKRLPALLGAGISLMEVGSCSLIFLFGGHNADEDNKPSSTLIAIDPERKEWWIVEFEDEFPSPVPRINPVLVAANQKLYIFGGIKQFEANWAHHKTYSIVDVELPLAGPNRWKWAALDIPYPRIVKNQIFGYALSVHDGMMILLLPGRKTRKAKLDFQFKTMFYFLPSSNNFFLMGKPKGYKALSDCVHWYGARNFDPLSVLLCAWIPHSRGYLVPELWQYSIFPDNKVVCLGVGQKVFDLDIDLRHFTVVGDKMFLMGQTNEDNKDDYPGTMCDTYVEVSMASLL</sequence>
<dbReference type="PANTHER" id="PTHR47435">
    <property type="entry name" value="KELCH REPEAT PROTEIN (AFU_ORTHOLOGUE AFUA_5G12780)"/>
    <property type="match status" value="1"/>
</dbReference>
<keyword evidence="1" id="KW-0677">Repeat</keyword>
<dbReference type="GO" id="GO:0019760">
    <property type="term" value="P:glucosinolate metabolic process"/>
    <property type="evidence" value="ECO:0007669"/>
    <property type="project" value="UniProtKB-ARBA"/>
</dbReference>
<reference evidence="4" key="1">
    <citation type="journal article" date="2014" name="Proc. Natl. Acad. Sci. U.S.A.">
        <title>Extensive sampling of basidiomycete genomes demonstrates inadequacy of the white-rot/brown-rot paradigm for wood decay fungi.</title>
        <authorList>
            <person name="Riley R."/>
            <person name="Salamov A.A."/>
            <person name="Brown D.W."/>
            <person name="Nagy L.G."/>
            <person name="Floudas D."/>
            <person name="Held B.W."/>
            <person name="Levasseur A."/>
            <person name="Lombard V."/>
            <person name="Morin E."/>
            <person name="Otillar R."/>
            <person name="Lindquist E.A."/>
            <person name="Sun H."/>
            <person name="LaButti K.M."/>
            <person name="Schmutz J."/>
            <person name="Jabbour D."/>
            <person name="Luo H."/>
            <person name="Baker S.E."/>
            <person name="Pisabarro A.G."/>
            <person name="Walton J.D."/>
            <person name="Blanchette R.A."/>
            <person name="Henrissat B."/>
            <person name="Martin F."/>
            <person name="Cullen D."/>
            <person name="Hibbett D.S."/>
            <person name="Grigoriev I.V."/>
        </authorList>
    </citation>
    <scope>NUCLEOTIDE SEQUENCE [LARGE SCALE GENOMIC DNA]</scope>
    <source>
        <strain evidence="4">CBS 339.88</strain>
    </source>
</reference>
<dbReference type="Gene3D" id="2.120.10.80">
    <property type="entry name" value="Kelch-type beta propeller"/>
    <property type="match status" value="1"/>
</dbReference>
<dbReference type="STRING" id="685588.A0A067TPE2"/>
<dbReference type="GO" id="GO:0005829">
    <property type="term" value="C:cytosol"/>
    <property type="evidence" value="ECO:0007669"/>
    <property type="project" value="TreeGrafter"/>
</dbReference>
<dbReference type="GO" id="GO:0030234">
    <property type="term" value="F:enzyme regulator activity"/>
    <property type="evidence" value="ECO:0007669"/>
    <property type="project" value="TreeGrafter"/>
</dbReference>
<evidence type="ECO:0000256" key="1">
    <source>
        <dbReference type="ARBA" id="ARBA00022737"/>
    </source>
</evidence>
<keyword evidence="2" id="KW-0408">Iron</keyword>
<dbReference type="HOGENOM" id="CLU_049348_0_0_1"/>
<dbReference type="GO" id="GO:0080028">
    <property type="term" value="P:nitrile biosynthetic process"/>
    <property type="evidence" value="ECO:0007669"/>
    <property type="project" value="TreeGrafter"/>
</dbReference>
<evidence type="ECO:0000256" key="2">
    <source>
        <dbReference type="ARBA" id="ARBA00023004"/>
    </source>
</evidence>
<dbReference type="AlphaFoldDB" id="A0A067TPE2"/>
<keyword evidence="4" id="KW-1185">Reference proteome</keyword>
<protein>
    <submittedName>
        <fullName evidence="3">Uncharacterized protein</fullName>
    </submittedName>
</protein>
<dbReference type="Proteomes" id="UP000027222">
    <property type="component" value="Unassembled WGS sequence"/>
</dbReference>
<name>A0A067TPE2_GALM3</name>
<dbReference type="EMBL" id="KL142371">
    <property type="protein sequence ID" value="KDR80833.1"/>
    <property type="molecule type" value="Genomic_DNA"/>
</dbReference>
<dbReference type="OrthoDB" id="3228507at2759"/>
<dbReference type="PANTHER" id="PTHR47435:SF5">
    <property type="entry name" value="NITRILE-SPECIFIER PROTEIN 1-RELATED"/>
    <property type="match status" value="1"/>
</dbReference>
<evidence type="ECO:0000313" key="4">
    <source>
        <dbReference type="Proteomes" id="UP000027222"/>
    </source>
</evidence>
<dbReference type="InterPro" id="IPR015915">
    <property type="entry name" value="Kelch-typ_b-propeller"/>
</dbReference>
<proteinExistence type="predicted"/>